<protein>
    <submittedName>
        <fullName evidence="1">Uncharacterized protein</fullName>
    </submittedName>
</protein>
<name>A0A8K0P4P0_LADFU</name>
<evidence type="ECO:0000313" key="2">
    <source>
        <dbReference type="Proteomes" id="UP000792457"/>
    </source>
</evidence>
<dbReference type="OrthoDB" id="6778854at2759"/>
<keyword evidence="2" id="KW-1185">Reference proteome</keyword>
<dbReference type="AlphaFoldDB" id="A0A8K0P4P0"/>
<evidence type="ECO:0000313" key="1">
    <source>
        <dbReference type="EMBL" id="KAG8232203.1"/>
    </source>
</evidence>
<reference evidence="1" key="2">
    <citation type="submission" date="2017-10" db="EMBL/GenBank/DDBJ databases">
        <title>Ladona fulva Genome sequencing and assembly.</title>
        <authorList>
            <person name="Murali S."/>
            <person name="Richards S."/>
            <person name="Bandaranaike D."/>
            <person name="Bellair M."/>
            <person name="Blankenburg K."/>
            <person name="Chao H."/>
            <person name="Dinh H."/>
            <person name="Doddapaneni H."/>
            <person name="Dugan-Rocha S."/>
            <person name="Elkadiri S."/>
            <person name="Gnanaolivu R."/>
            <person name="Hernandez B."/>
            <person name="Skinner E."/>
            <person name="Javaid M."/>
            <person name="Lee S."/>
            <person name="Li M."/>
            <person name="Ming W."/>
            <person name="Munidasa M."/>
            <person name="Muniz J."/>
            <person name="Nguyen L."/>
            <person name="Hughes D."/>
            <person name="Osuji N."/>
            <person name="Pu L.-L."/>
            <person name="Puazo M."/>
            <person name="Qu C."/>
            <person name="Quiroz J."/>
            <person name="Raj R."/>
            <person name="Weissenberger G."/>
            <person name="Xin Y."/>
            <person name="Zou X."/>
            <person name="Han Y."/>
            <person name="Worley K."/>
            <person name="Muzny D."/>
            <person name="Gibbs R."/>
        </authorList>
    </citation>
    <scope>NUCLEOTIDE SEQUENCE</scope>
    <source>
        <strain evidence="1">Sampled in the wild</strain>
    </source>
</reference>
<reference evidence="1" key="1">
    <citation type="submission" date="2013-04" db="EMBL/GenBank/DDBJ databases">
        <authorList>
            <person name="Qu J."/>
            <person name="Murali S.C."/>
            <person name="Bandaranaike D."/>
            <person name="Bellair M."/>
            <person name="Blankenburg K."/>
            <person name="Chao H."/>
            <person name="Dinh H."/>
            <person name="Doddapaneni H."/>
            <person name="Downs B."/>
            <person name="Dugan-Rocha S."/>
            <person name="Elkadiri S."/>
            <person name="Gnanaolivu R.D."/>
            <person name="Hernandez B."/>
            <person name="Javaid M."/>
            <person name="Jayaseelan J.C."/>
            <person name="Lee S."/>
            <person name="Li M."/>
            <person name="Ming W."/>
            <person name="Munidasa M."/>
            <person name="Muniz J."/>
            <person name="Nguyen L."/>
            <person name="Ongeri F."/>
            <person name="Osuji N."/>
            <person name="Pu L.-L."/>
            <person name="Puazo M."/>
            <person name="Qu C."/>
            <person name="Quiroz J."/>
            <person name="Raj R."/>
            <person name="Weissenberger G."/>
            <person name="Xin Y."/>
            <person name="Zou X."/>
            <person name="Han Y."/>
            <person name="Richards S."/>
            <person name="Worley K."/>
            <person name="Muzny D."/>
            <person name="Gibbs R."/>
        </authorList>
    </citation>
    <scope>NUCLEOTIDE SEQUENCE</scope>
    <source>
        <strain evidence="1">Sampled in the wild</strain>
    </source>
</reference>
<accession>A0A8K0P4P0</accession>
<sequence>MGAAGAVKFTPIKFKIYAKLAGANQTNILAGTSLQISSINVFSGERSVSYGEKFFEELRTKMEGGHVRARTLSDAIVDMRKVLKSVMEDDED</sequence>
<dbReference type="EMBL" id="KZ308603">
    <property type="protein sequence ID" value="KAG8232203.1"/>
    <property type="molecule type" value="Genomic_DNA"/>
</dbReference>
<organism evidence="1 2">
    <name type="scientific">Ladona fulva</name>
    <name type="common">Scarce chaser dragonfly</name>
    <name type="synonym">Libellula fulva</name>
    <dbReference type="NCBI Taxonomy" id="123851"/>
    <lineage>
        <taxon>Eukaryota</taxon>
        <taxon>Metazoa</taxon>
        <taxon>Ecdysozoa</taxon>
        <taxon>Arthropoda</taxon>
        <taxon>Hexapoda</taxon>
        <taxon>Insecta</taxon>
        <taxon>Pterygota</taxon>
        <taxon>Palaeoptera</taxon>
        <taxon>Odonata</taxon>
        <taxon>Epiprocta</taxon>
        <taxon>Anisoptera</taxon>
        <taxon>Libelluloidea</taxon>
        <taxon>Libellulidae</taxon>
        <taxon>Ladona</taxon>
    </lineage>
</organism>
<comment type="caution">
    <text evidence="1">The sequence shown here is derived from an EMBL/GenBank/DDBJ whole genome shotgun (WGS) entry which is preliminary data.</text>
</comment>
<gene>
    <name evidence="1" type="ORF">J437_LFUL010504</name>
</gene>
<proteinExistence type="predicted"/>
<dbReference type="Proteomes" id="UP000792457">
    <property type="component" value="Unassembled WGS sequence"/>
</dbReference>